<dbReference type="EMBL" id="VSSQ01028727">
    <property type="protein sequence ID" value="MPM78558.1"/>
    <property type="molecule type" value="Genomic_DNA"/>
</dbReference>
<name>A0A645CNS0_9ZZZZ</name>
<sequence>MAACHASHSFVGIDEHGVTSVIRTTGNEDTHVVLRGGRNLPNYTKDCIQMSVEQLKDEGMLSSLVVDCSHANSSKRFERQVLVWNDIIGQRLEGNDNIIGAMVESNINEGSQPLPTPKEGVSDIRSLLQYGVSVTDGCLGWSATERMILDGYEKMKASGMIG</sequence>
<gene>
    <name evidence="13" type="primary">aroF_27</name>
    <name evidence="13" type="ORF">SDC9_125569</name>
</gene>
<dbReference type="GO" id="GO:0003849">
    <property type="term" value="F:3-deoxy-7-phosphoheptulonate synthase activity"/>
    <property type="evidence" value="ECO:0007669"/>
    <property type="project" value="UniProtKB-EC"/>
</dbReference>
<comment type="caution">
    <text evidence="13">The sequence shown here is derived from an EMBL/GenBank/DDBJ whole genome shotgun (WGS) entry which is preliminary data.</text>
</comment>
<dbReference type="EC" id="2.5.1.54" evidence="4"/>
<accession>A0A645CNS0</accession>
<evidence type="ECO:0000256" key="7">
    <source>
        <dbReference type="ARBA" id="ARBA00023141"/>
    </source>
</evidence>
<dbReference type="InterPro" id="IPR006219">
    <property type="entry name" value="DAHP_synth_1"/>
</dbReference>
<proteinExistence type="inferred from homology"/>
<dbReference type="GO" id="GO:0008652">
    <property type="term" value="P:amino acid biosynthetic process"/>
    <property type="evidence" value="ECO:0007669"/>
    <property type="project" value="UniProtKB-KW"/>
</dbReference>
<comment type="similarity">
    <text evidence="3">Belongs to the class-I DAHP synthase family.</text>
</comment>
<dbReference type="PANTHER" id="PTHR21225">
    <property type="entry name" value="PHOSPHO-2-DEHYDRO-3-DEOXYHEPTONATE ALDOLASE DAHP SYNTHETASE"/>
    <property type="match status" value="1"/>
</dbReference>
<evidence type="ECO:0000256" key="1">
    <source>
        <dbReference type="ARBA" id="ARBA00003726"/>
    </source>
</evidence>
<dbReference type="Pfam" id="PF00793">
    <property type="entry name" value="DAHP_synth_1"/>
    <property type="match status" value="1"/>
</dbReference>
<evidence type="ECO:0000256" key="3">
    <source>
        <dbReference type="ARBA" id="ARBA00007985"/>
    </source>
</evidence>
<evidence type="ECO:0000256" key="2">
    <source>
        <dbReference type="ARBA" id="ARBA00004688"/>
    </source>
</evidence>
<evidence type="ECO:0000259" key="12">
    <source>
        <dbReference type="Pfam" id="PF00793"/>
    </source>
</evidence>
<dbReference type="GO" id="GO:0009073">
    <property type="term" value="P:aromatic amino acid family biosynthetic process"/>
    <property type="evidence" value="ECO:0007669"/>
    <property type="project" value="UniProtKB-KW"/>
</dbReference>
<organism evidence="13">
    <name type="scientific">bioreactor metagenome</name>
    <dbReference type="NCBI Taxonomy" id="1076179"/>
    <lineage>
        <taxon>unclassified sequences</taxon>
        <taxon>metagenomes</taxon>
        <taxon>ecological metagenomes</taxon>
    </lineage>
</organism>
<evidence type="ECO:0000256" key="11">
    <source>
        <dbReference type="ARBA" id="ARBA00047508"/>
    </source>
</evidence>
<dbReference type="AlphaFoldDB" id="A0A645CNS0"/>
<dbReference type="InterPro" id="IPR006218">
    <property type="entry name" value="DAHP1/KDSA"/>
</dbReference>
<dbReference type="PANTHER" id="PTHR21225:SF12">
    <property type="entry name" value="PHOSPHO-2-DEHYDRO-3-DEOXYHEPTONATE ALDOLASE, TYROSINE-INHIBITED"/>
    <property type="match status" value="1"/>
</dbReference>
<dbReference type="InterPro" id="IPR013785">
    <property type="entry name" value="Aldolase_TIM"/>
</dbReference>
<evidence type="ECO:0000313" key="13">
    <source>
        <dbReference type="EMBL" id="MPM78558.1"/>
    </source>
</evidence>
<keyword evidence="5" id="KW-0028">Amino-acid biosynthesis</keyword>
<evidence type="ECO:0000256" key="9">
    <source>
        <dbReference type="ARBA" id="ARBA00031349"/>
    </source>
</evidence>
<evidence type="ECO:0000256" key="6">
    <source>
        <dbReference type="ARBA" id="ARBA00022679"/>
    </source>
</evidence>
<dbReference type="Gene3D" id="3.20.20.70">
    <property type="entry name" value="Aldolase class I"/>
    <property type="match status" value="1"/>
</dbReference>
<keyword evidence="6 13" id="KW-0808">Transferase</keyword>
<keyword evidence="7" id="KW-0057">Aromatic amino acid biosynthesis</keyword>
<evidence type="ECO:0000256" key="10">
    <source>
        <dbReference type="ARBA" id="ARBA00032193"/>
    </source>
</evidence>
<dbReference type="SUPFAM" id="SSF51569">
    <property type="entry name" value="Aldolase"/>
    <property type="match status" value="1"/>
</dbReference>
<dbReference type="GO" id="GO:0005737">
    <property type="term" value="C:cytoplasm"/>
    <property type="evidence" value="ECO:0007669"/>
    <property type="project" value="TreeGrafter"/>
</dbReference>
<protein>
    <recommendedName>
        <fullName evidence="4">3-deoxy-7-phosphoheptulonate synthase</fullName>
        <ecNumber evidence="4">2.5.1.54</ecNumber>
    </recommendedName>
    <alternativeName>
        <fullName evidence="10">3-deoxy-D-arabino-heptulosonate 7-phosphate synthase</fullName>
    </alternativeName>
    <alternativeName>
        <fullName evidence="9">DAHP synthase</fullName>
    </alternativeName>
    <alternativeName>
        <fullName evidence="8">Phospho-2-keto-3-deoxyheptonate aldolase</fullName>
    </alternativeName>
</protein>
<comment type="catalytic activity">
    <reaction evidence="11">
        <text>D-erythrose 4-phosphate + phosphoenolpyruvate + H2O = 7-phospho-2-dehydro-3-deoxy-D-arabino-heptonate + phosphate</text>
        <dbReference type="Rhea" id="RHEA:14717"/>
        <dbReference type="ChEBI" id="CHEBI:15377"/>
        <dbReference type="ChEBI" id="CHEBI:16897"/>
        <dbReference type="ChEBI" id="CHEBI:43474"/>
        <dbReference type="ChEBI" id="CHEBI:58394"/>
        <dbReference type="ChEBI" id="CHEBI:58702"/>
        <dbReference type="EC" id="2.5.1.54"/>
    </reaction>
</comment>
<evidence type="ECO:0000256" key="5">
    <source>
        <dbReference type="ARBA" id="ARBA00022605"/>
    </source>
</evidence>
<evidence type="ECO:0000256" key="8">
    <source>
        <dbReference type="ARBA" id="ARBA00031111"/>
    </source>
</evidence>
<feature type="domain" description="DAHP synthetase I/KDSA" evidence="12">
    <location>
        <begin position="4"/>
        <end position="146"/>
    </location>
</feature>
<evidence type="ECO:0000256" key="4">
    <source>
        <dbReference type="ARBA" id="ARBA00012694"/>
    </source>
</evidence>
<comment type="function">
    <text evidence="1">Stereospecific condensation of phosphoenolpyruvate (PEP) and D-erythrose-4-phosphate (E4P) giving rise to 3-deoxy-D-arabino-heptulosonate-7-phosphate (DAHP).</text>
</comment>
<reference evidence="13" key="1">
    <citation type="submission" date="2019-08" db="EMBL/GenBank/DDBJ databases">
        <authorList>
            <person name="Kucharzyk K."/>
            <person name="Murdoch R.W."/>
            <person name="Higgins S."/>
            <person name="Loffler F."/>
        </authorList>
    </citation>
    <scope>NUCLEOTIDE SEQUENCE</scope>
</reference>
<comment type="pathway">
    <text evidence="2">Metabolic intermediate biosynthesis; chorismate biosynthesis; chorismate from D-erythrose 4-phosphate and phosphoenolpyruvate: step 1/7.</text>
</comment>